<dbReference type="Proteomes" id="UP000295136">
    <property type="component" value="Unassembled WGS sequence"/>
</dbReference>
<dbReference type="EMBL" id="SMLD01000142">
    <property type="protein sequence ID" value="TDE35136.1"/>
    <property type="molecule type" value="Genomic_DNA"/>
</dbReference>
<feature type="domain" description="ACT" evidence="2">
    <location>
        <begin position="86"/>
        <end position="159"/>
    </location>
</feature>
<evidence type="ECO:0000259" key="2">
    <source>
        <dbReference type="PROSITE" id="PS51671"/>
    </source>
</evidence>
<accession>A0A4V2Z738</accession>
<sequence length="306" mass="33345">MPAMGASTTGGHTSIGPIFTRSVVAQVRPRAVFAHECDLRGGRRWRAGSRLFRPSARRRRKRRSPRSSPINWEPASSCEGTRMLLRVRLVLPDRPGSLAQVTRVLGAAGADITQVTVLDRGAGRAVDDITIFNPAGTPRQDLVKSLEGVEGVTVEGVWTTREAPGTYPELEILKYITTAGDRALTTLVDSLPVLFSADWAATTTADQRVVYASWRAPEEPPAMPAGLPARPIALTLDDGVHVVHAPLPPLALSLVLARSEGPSFHRIEVHRLTRILEIFFTLPATERSMVRLLHDEGPEASGRKTR</sequence>
<proteinExistence type="predicted"/>
<evidence type="ECO:0000313" key="3">
    <source>
        <dbReference type="EMBL" id="TDE35136.1"/>
    </source>
</evidence>
<protein>
    <submittedName>
        <fullName evidence="3">ACT domain-containing protein</fullName>
    </submittedName>
</protein>
<dbReference type="Gene3D" id="3.30.70.260">
    <property type="match status" value="1"/>
</dbReference>
<reference evidence="3 4" key="1">
    <citation type="submission" date="2019-03" db="EMBL/GenBank/DDBJ databases">
        <title>Draft genome sequences of novel Actinobacteria.</title>
        <authorList>
            <person name="Sahin N."/>
            <person name="Ay H."/>
            <person name="Saygin H."/>
        </authorList>
    </citation>
    <scope>NUCLEOTIDE SEQUENCE [LARGE SCALE GENOMIC DNA]</scope>
    <source>
        <strain evidence="3 4">6K102</strain>
    </source>
</reference>
<keyword evidence="4" id="KW-1185">Reference proteome</keyword>
<dbReference type="InterPro" id="IPR045865">
    <property type="entry name" value="ACT-like_dom_sf"/>
</dbReference>
<evidence type="ECO:0000256" key="1">
    <source>
        <dbReference type="SAM" id="MobiDB-lite"/>
    </source>
</evidence>
<dbReference type="AlphaFoldDB" id="A0A4V2Z738"/>
<evidence type="ECO:0000313" key="4">
    <source>
        <dbReference type="Proteomes" id="UP000295136"/>
    </source>
</evidence>
<gene>
    <name evidence="3" type="ORF">E1295_36345</name>
</gene>
<feature type="region of interest" description="Disordered" evidence="1">
    <location>
        <begin position="55"/>
        <end position="75"/>
    </location>
</feature>
<name>A0A4V2Z738_9ACTN</name>
<comment type="caution">
    <text evidence="3">The sequence shown here is derived from an EMBL/GenBank/DDBJ whole genome shotgun (WGS) entry which is preliminary data.</text>
</comment>
<organism evidence="3 4">
    <name type="scientific">Nonomuraea mesophila</name>
    <dbReference type="NCBI Taxonomy" id="2530382"/>
    <lineage>
        <taxon>Bacteria</taxon>
        <taxon>Bacillati</taxon>
        <taxon>Actinomycetota</taxon>
        <taxon>Actinomycetes</taxon>
        <taxon>Streptosporangiales</taxon>
        <taxon>Streptosporangiaceae</taxon>
        <taxon>Nonomuraea</taxon>
    </lineage>
</organism>
<dbReference type="SUPFAM" id="SSF55021">
    <property type="entry name" value="ACT-like"/>
    <property type="match status" value="1"/>
</dbReference>
<dbReference type="Pfam" id="PF01842">
    <property type="entry name" value="ACT"/>
    <property type="match status" value="1"/>
</dbReference>
<dbReference type="PROSITE" id="PS51671">
    <property type="entry name" value="ACT"/>
    <property type="match status" value="1"/>
</dbReference>
<dbReference type="InterPro" id="IPR002912">
    <property type="entry name" value="ACT_dom"/>
</dbReference>
<feature type="compositionally biased region" description="Basic residues" evidence="1">
    <location>
        <begin position="55"/>
        <end position="65"/>
    </location>
</feature>